<sequence>MSKAELSRITGISAPTILKIIDYFIKIGCVVEVGEGDAALGRKPQMLRLNSQAAFAIGVEFNGFEIKMGIVDMAGEICKLRVEAAVPSFKKVIGIELVGKLKELIAESKIPTDKILGVCIGVPGVINPESRTIDLAPLEGVTESTDYARIIEDLTRHLNMPVIIENDANAAVIGEFHCRGFGNRDDLLFILIGKGIGAGIIFDGKIRRGRSLVAGEIGYMVFDEKSVTDKKQEGWLEKKLNLDLLMQSRNNVPEEYFDTIAANLALVIVNICVPLEINHIVLGHIIDERFDTRLLERINTYVRSLSVLDLICQFPLCREPVIAGCANLVMEPVLDRILTD</sequence>
<keyword evidence="6" id="KW-1185">Reference proteome</keyword>
<name>A0A8S0W4V9_9FIRM</name>
<dbReference type="Gene3D" id="1.10.10.10">
    <property type="entry name" value="Winged helix-like DNA-binding domain superfamily/Winged helix DNA-binding domain"/>
    <property type="match status" value="1"/>
</dbReference>
<dbReference type="KEGG" id="aacx:DEACI_3307"/>
<comment type="function">
    <text evidence="1">Transcriptional repressor of xylose-utilizing enzymes.</text>
</comment>
<evidence type="ECO:0000256" key="2">
    <source>
        <dbReference type="ARBA" id="ARBA00006479"/>
    </source>
</evidence>
<evidence type="ECO:0000313" key="6">
    <source>
        <dbReference type="Proteomes" id="UP001071230"/>
    </source>
</evidence>
<comment type="similarity">
    <text evidence="2">Belongs to the ROK (NagC/XylR) family.</text>
</comment>
<proteinExistence type="inferred from homology"/>
<dbReference type="SUPFAM" id="SSF46785">
    <property type="entry name" value="Winged helix' DNA-binding domain"/>
    <property type="match status" value="1"/>
</dbReference>
<dbReference type="AlphaFoldDB" id="A0A8S0W4V9"/>
<dbReference type="SUPFAM" id="SSF53067">
    <property type="entry name" value="Actin-like ATPase domain"/>
    <property type="match status" value="1"/>
</dbReference>
<dbReference type="InterPro" id="IPR043129">
    <property type="entry name" value="ATPase_NBD"/>
</dbReference>
<dbReference type="InterPro" id="IPR000600">
    <property type="entry name" value="ROK"/>
</dbReference>
<evidence type="ECO:0000256" key="3">
    <source>
        <dbReference type="ARBA" id="ARBA00022629"/>
    </source>
</evidence>
<dbReference type="InterPro" id="IPR036388">
    <property type="entry name" value="WH-like_DNA-bd_sf"/>
</dbReference>
<dbReference type="Proteomes" id="UP000836597">
    <property type="component" value="Chromosome"/>
</dbReference>
<dbReference type="CDD" id="cd23763">
    <property type="entry name" value="ASKHA_ATPase_ROK"/>
    <property type="match status" value="1"/>
</dbReference>
<protein>
    <submittedName>
        <fullName evidence="4">ROK family</fullName>
    </submittedName>
</protein>
<dbReference type="PANTHER" id="PTHR18964:SF149">
    <property type="entry name" value="BIFUNCTIONAL UDP-N-ACETYLGLUCOSAMINE 2-EPIMERASE_N-ACETYLMANNOSAMINE KINASE"/>
    <property type="match status" value="1"/>
</dbReference>
<reference evidence="5" key="1">
    <citation type="submission" date="2014-11" db="EMBL/GenBank/DDBJ databases">
        <authorList>
            <person name="Hornung B.V."/>
        </authorList>
    </citation>
    <scope>NUCLEOTIDE SEQUENCE</scope>
    <source>
        <strain evidence="5">INE</strain>
    </source>
</reference>
<keyword evidence="3" id="KW-0119">Carbohydrate metabolism</keyword>
<dbReference type="EMBL" id="CDGJ01000114">
    <property type="protein sequence ID" value="CEJ09175.1"/>
    <property type="molecule type" value="Genomic_DNA"/>
</dbReference>
<dbReference type="Proteomes" id="UP001071230">
    <property type="component" value="Unassembled WGS sequence"/>
</dbReference>
<dbReference type="EMBL" id="LR746496">
    <property type="protein sequence ID" value="CAA7602628.1"/>
    <property type="molecule type" value="Genomic_DNA"/>
</dbReference>
<accession>A0A8S0W4V9</accession>
<keyword evidence="3" id="KW-0859">Xylose metabolism</keyword>
<evidence type="ECO:0000256" key="1">
    <source>
        <dbReference type="ARBA" id="ARBA00002486"/>
    </source>
</evidence>
<dbReference type="InterPro" id="IPR036390">
    <property type="entry name" value="WH_DNA-bd_sf"/>
</dbReference>
<evidence type="ECO:0000313" key="5">
    <source>
        <dbReference type="EMBL" id="CEJ09175.1"/>
    </source>
</evidence>
<dbReference type="GO" id="GO:0042732">
    <property type="term" value="P:D-xylose metabolic process"/>
    <property type="evidence" value="ECO:0007669"/>
    <property type="project" value="UniProtKB-KW"/>
</dbReference>
<dbReference type="RefSeq" id="WP_240985964.1">
    <property type="nucleotide sequence ID" value="NZ_CDGJ01000114.1"/>
</dbReference>
<evidence type="ECO:0000313" key="4">
    <source>
        <dbReference type="EMBL" id="CAA7602628.1"/>
    </source>
</evidence>
<organism evidence="4">
    <name type="scientific">Acididesulfobacillus acetoxydans</name>
    <dbReference type="NCBI Taxonomy" id="1561005"/>
    <lineage>
        <taxon>Bacteria</taxon>
        <taxon>Bacillati</taxon>
        <taxon>Bacillota</taxon>
        <taxon>Clostridia</taxon>
        <taxon>Eubacteriales</taxon>
        <taxon>Peptococcaceae</taxon>
        <taxon>Acididesulfobacillus</taxon>
    </lineage>
</organism>
<dbReference type="PANTHER" id="PTHR18964">
    <property type="entry name" value="ROK (REPRESSOR, ORF, KINASE) FAMILY"/>
    <property type="match status" value="1"/>
</dbReference>
<dbReference type="Gene3D" id="3.30.420.40">
    <property type="match status" value="2"/>
</dbReference>
<gene>
    <name evidence="4" type="ORF">DEACI_3307</name>
    <name evidence="5" type="ORF">DEACI_3658</name>
</gene>
<dbReference type="Pfam" id="PF00480">
    <property type="entry name" value="ROK"/>
    <property type="match status" value="1"/>
</dbReference>
<reference evidence="4" key="2">
    <citation type="submission" date="2020-01" db="EMBL/GenBank/DDBJ databases">
        <authorList>
            <person name="Hornung B."/>
        </authorList>
    </citation>
    <scope>NUCLEOTIDE SEQUENCE</scope>
    <source>
        <strain evidence="4">PacBioINE</strain>
    </source>
</reference>